<feature type="compositionally biased region" description="Basic and acidic residues" evidence="5">
    <location>
        <begin position="109"/>
        <end position="121"/>
    </location>
</feature>
<feature type="domain" description="Cyclin-like" evidence="6">
    <location>
        <begin position="296"/>
        <end position="377"/>
    </location>
</feature>
<dbReference type="GO" id="GO:0005634">
    <property type="term" value="C:nucleus"/>
    <property type="evidence" value="ECO:0000318"/>
    <property type="project" value="GO_Central"/>
</dbReference>
<keyword evidence="10" id="KW-1185">Reference proteome</keyword>
<reference evidence="8 10" key="1">
    <citation type="journal article" date="2011" name="Science">
        <title>Comparative functional genomics of the fission yeasts.</title>
        <authorList>
            <person name="Rhind N."/>
            <person name="Chen Z."/>
            <person name="Yassour M."/>
            <person name="Thompson D.A."/>
            <person name="Haas B.J."/>
            <person name="Habib N."/>
            <person name="Wapinski I."/>
            <person name="Roy S."/>
            <person name="Lin M.F."/>
            <person name="Heiman D.I."/>
            <person name="Young S.K."/>
            <person name="Furuya K."/>
            <person name="Guo Y."/>
            <person name="Pidoux A."/>
            <person name="Chen H.M."/>
            <person name="Robbertse B."/>
            <person name="Goldberg J.M."/>
            <person name="Aoki K."/>
            <person name="Bayne E.H."/>
            <person name="Berlin A.M."/>
            <person name="Desjardins C.A."/>
            <person name="Dobbs E."/>
            <person name="Dukaj L."/>
            <person name="Fan L."/>
            <person name="FitzGerald M.G."/>
            <person name="French C."/>
            <person name="Gujja S."/>
            <person name="Hansen K."/>
            <person name="Keifenheim D."/>
            <person name="Levin J.Z."/>
            <person name="Mosher R.A."/>
            <person name="Mueller C.A."/>
            <person name="Pfiffner J."/>
            <person name="Priest M."/>
            <person name="Russ C."/>
            <person name="Smialowska A."/>
            <person name="Swoboda P."/>
            <person name="Sykes S.M."/>
            <person name="Vaughn M."/>
            <person name="Vengrova S."/>
            <person name="Yoder R."/>
            <person name="Zeng Q."/>
            <person name="Allshire R."/>
            <person name="Baulcombe D."/>
            <person name="Birren B.W."/>
            <person name="Brown W."/>
            <person name="Ekwall K."/>
            <person name="Kellis M."/>
            <person name="Leatherwood J."/>
            <person name="Levin H."/>
            <person name="Margalit H."/>
            <person name="Martienssen R."/>
            <person name="Nieduszynski C.A."/>
            <person name="Spatafora J.W."/>
            <person name="Friedman N."/>
            <person name="Dalgaard J.Z."/>
            <person name="Baumann P."/>
            <person name="Niki H."/>
            <person name="Regev A."/>
            <person name="Nusbaum C."/>
        </authorList>
    </citation>
    <scope>NUCLEOTIDE SEQUENCE [LARGE SCALE GENOMIC DNA]</scope>
    <source>
        <strain evidence="10">yFS275 / FY16936</strain>
    </source>
</reference>
<dbReference type="Pfam" id="PF02984">
    <property type="entry name" value="Cyclin_C"/>
    <property type="match status" value="1"/>
</dbReference>
<dbReference type="GO" id="GO:0010520">
    <property type="term" value="P:regulation of reciprocal meiotic recombination"/>
    <property type="evidence" value="ECO:0007669"/>
    <property type="project" value="EnsemblFungi"/>
</dbReference>
<feature type="domain" description="Cyclin-like" evidence="6">
    <location>
        <begin position="199"/>
        <end position="283"/>
    </location>
</feature>
<dbReference type="AlphaFoldDB" id="B6K4Y4"/>
<evidence type="ECO:0000256" key="5">
    <source>
        <dbReference type="SAM" id="MobiDB-lite"/>
    </source>
</evidence>
<dbReference type="PANTHER" id="PTHR10177">
    <property type="entry name" value="CYCLINS"/>
    <property type="match status" value="1"/>
</dbReference>
<dbReference type="GO" id="GO:0051301">
    <property type="term" value="P:cell division"/>
    <property type="evidence" value="ECO:0007669"/>
    <property type="project" value="UniProtKB-KW"/>
</dbReference>
<proteinExistence type="inferred from homology"/>
<protein>
    <submittedName>
        <fullName evidence="8">Cyclin Cig1</fullName>
    </submittedName>
</protein>
<dbReference type="InterPro" id="IPR004367">
    <property type="entry name" value="Cyclin_C-dom"/>
</dbReference>
<dbReference type="EMBL" id="KE651167">
    <property type="protein sequence ID" value="EEB08541.1"/>
    <property type="molecule type" value="Genomic_DNA"/>
</dbReference>
<dbReference type="InterPro" id="IPR006671">
    <property type="entry name" value="Cyclin_N"/>
</dbReference>
<dbReference type="GO" id="GO:0005737">
    <property type="term" value="C:cytoplasm"/>
    <property type="evidence" value="ECO:0000318"/>
    <property type="project" value="GO_Central"/>
</dbReference>
<dbReference type="RefSeq" id="XP_002174834.1">
    <property type="nucleotide sequence ID" value="XM_002174798.2"/>
</dbReference>
<dbReference type="PROSITE" id="PS00292">
    <property type="entry name" value="CYCLINS"/>
    <property type="match status" value="1"/>
</dbReference>
<organism evidence="8 10">
    <name type="scientific">Schizosaccharomyces japonicus (strain yFS275 / FY16936)</name>
    <name type="common">Fission yeast</name>
    <dbReference type="NCBI Taxonomy" id="402676"/>
    <lineage>
        <taxon>Eukaryota</taxon>
        <taxon>Fungi</taxon>
        <taxon>Dikarya</taxon>
        <taxon>Ascomycota</taxon>
        <taxon>Taphrinomycotina</taxon>
        <taxon>Schizosaccharomycetes</taxon>
        <taxon>Schizosaccharomycetales</taxon>
        <taxon>Schizosaccharomycetaceae</taxon>
        <taxon>Schizosaccharomyces</taxon>
    </lineage>
</organism>
<name>B6K4Y4_SCHJY</name>
<dbReference type="Pfam" id="PF00134">
    <property type="entry name" value="Cyclin_N"/>
    <property type="match status" value="1"/>
</dbReference>
<dbReference type="GO" id="GO:0016538">
    <property type="term" value="F:cyclin-dependent protein serine/threonine kinase regulator activity"/>
    <property type="evidence" value="ECO:0000318"/>
    <property type="project" value="GO_Central"/>
</dbReference>
<dbReference type="eggNOG" id="KOG0653">
    <property type="taxonomic scope" value="Eukaryota"/>
</dbReference>
<keyword evidence="3" id="KW-0131">Cell cycle</keyword>
<evidence type="ECO:0000256" key="2">
    <source>
        <dbReference type="ARBA" id="ARBA00023127"/>
    </source>
</evidence>
<dbReference type="GO" id="GO:0005815">
    <property type="term" value="C:microtubule organizing center"/>
    <property type="evidence" value="ECO:0000318"/>
    <property type="project" value="GO_Central"/>
</dbReference>
<dbReference type="SMART" id="SM01332">
    <property type="entry name" value="Cyclin_C"/>
    <property type="match status" value="1"/>
</dbReference>
<dbReference type="Gene3D" id="1.10.472.10">
    <property type="entry name" value="Cyclin-like"/>
    <property type="match status" value="2"/>
</dbReference>
<evidence type="ECO:0000313" key="9">
    <source>
        <dbReference type="JaponicusDB" id="SJAG_03699"/>
    </source>
</evidence>
<feature type="region of interest" description="Disordered" evidence="5">
    <location>
        <begin position="96"/>
        <end position="123"/>
    </location>
</feature>
<dbReference type="CDD" id="cd20512">
    <property type="entry name" value="CYCLIN_CLBs_yeast_rpt2"/>
    <property type="match status" value="1"/>
</dbReference>
<gene>
    <name evidence="9" type="primary">cig1</name>
    <name evidence="8" type="ORF">SJAG_03699</name>
</gene>
<evidence type="ECO:0000256" key="4">
    <source>
        <dbReference type="RuleBase" id="RU000383"/>
    </source>
</evidence>
<dbReference type="GO" id="GO:0032436">
    <property type="term" value="P:positive regulation of proteasomal ubiquitin-dependent protein catabolic process"/>
    <property type="evidence" value="ECO:0007669"/>
    <property type="project" value="EnsemblFungi"/>
</dbReference>
<evidence type="ECO:0000313" key="10">
    <source>
        <dbReference type="Proteomes" id="UP000001744"/>
    </source>
</evidence>
<dbReference type="HOGENOM" id="CLU_020695_12_2_1"/>
<dbReference type="Proteomes" id="UP000001744">
    <property type="component" value="Unassembled WGS sequence"/>
</dbReference>
<feature type="compositionally biased region" description="Polar residues" evidence="5">
    <location>
        <begin position="99"/>
        <end position="108"/>
    </location>
</feature>
<dbReference type="GeneID" id="7052215"/>
<evidence type="ECO:0000259" key="7">
    <source>
        <dbReference type="SMART" id="SM01332"/>
    </source>
</evidence>
<dbReference type="GO" id="GO:1900087">
    <property type="term" value="P:positive regulation of G1/S transition of mitotic cell cycle"/>
    <property type="evidence" value="ECO:0007669"/>
    <property type="project" value="EnsemblFungi"/>
</dbReference>
<dbReference type="InterPro" id="IPR013763">
    <property type="entry name" value="Cyclin-like_dom"/>
</dbReference>
<keyword evidence="1" id="KW-0132">Cell division</keyword>
<dbReference type="GO" id="GO:0000307">
    <property type="term" value="C:cyclin-dependent protein kinase holoenzyme complex"/>
    <property type="evidence" value="ECO:0000318"/>
    <property type="project" value="GO_Central"/>
</dbReference>
<evidence type="ECO:0000259" key="6">
    <source>
        <dbReference type="SMART" id="SM00385"/>
    </source>
</evidence>
<dbReference type="GO" id="GO:0000082">
    <property type="term" value="P:G1/S transition of mitotic cell cycle"/>
    <property type="evidence" value="ECO:0000318"/>
    <property type="project" value="GO_Central"/>
</dbReference>
<evidence type="ECO:0000256" key="1">
    <source>
        <dbReference type="ARBA" id="ARBA00022618"/>
    </source>
</evidence>
<dbReference type="SMART" id="SM00385">
    <property type="entry name" value="CYCLIN"/>
    <property type="match status" value="2"/>
</dbReference>
<dbReference type="STRING" id="402676.B6K4Y4"/>
<dbReference type="SUPFAM" id="SSF47954">
    <property type="entry name" value="Cyclin-like"/>
    <property type="match status" value="2"/>
</dbReference>
<dbReference type="JaponicusDB" id="SJAG_03699">
    <property type="gene designation" value="cig1"/>
</dbReference>
<dbReference type="InterPro" id="IPR036915">
    <property type="entry name" value="Cyclin-like_sf"/>
</dbReference>
<dbReference type="InterPro" id="IPR039361">
    <property type="entry name" value="Cyclin"/>
</dbReference>
<accession>B6K4Y4</accession>
<evidence type="ECO:0000313" key="8">
    <source>
        <dbReference type="EMBL" id="EEB08541.1"/>
    </source>
</evidence>
<sequence>MKQQSYSAVHKYHENINIHGKKQMITDRVVSLHPRDPLRNVTNVAQSMHGPTATKRFRSCQDETFERKEAKLSYVEDFKENNSHLDEVGERQLDKTGNFHRNSYFSDSPTRDRSPTEEEPRVGIPQWTQEDIVELEQVTAFCETNPVVYEVDCDPSMVHEYSREIFDYLYTLEQRLAPNPRYMEMQTELEWGMRSILVDWIVKVHARFRLQPETLYLTINLIDRFLSIKVVSVHKFQLVGVSALLIACKYEEVQYPSIQEIVTLVDGGYTHEEILCAERYMLLMLNFDVGWPGPMSFLRRISKADDYDFDTRTLAKYLLELTLMDERFVGGLPSFLAASAHYLSTRMLEKSHWAVKHVYYSGYTERQLKPCAASIVECLVDAQVHSRSIYRKYLDRRYKCASRFADNWVSQYVV</sequence>
<evidence type="ECO:0000256" key="3">
    <source>
        <dbReference type="ARBA" id="ARBA00023306"/>
    </source>
</evidence>
<dbReference type="VEuPathDB" id="FungiDB:SJAG_03699"/>
<keyword evidence="2 4" id="KW-0195">Cyclin</keyword>
<dbReference type="FunFam" id="1.10.472.10:FF:000001">
    <property type="entry name" value="G2/mitotic-specific cyclin"/>
    <property type="match status" value="1"/>
</dbReference>
<comment type="similarity">
    <text evidence="4">Belongs to the cyclin family.</text>
</comment>
<feature type="domain" description="Cyclin C-terminal" evidence="7">
    <location>
        <begin position="292"/>
        <end position="407"/>
    </location>
</feature>
<dbReference type="InterPro" id="IPR048258">
    <property type="entry name" value="Cyclins_cyclin-box"/>
</dbReference>
<dbReference type="OMA" id="CYITENT"/>
<dbReference type="OrthoDB" id="5590282at2759"/>